<dbReference type="PANTHER" id="PTHR31964:SF113">
    <property type="entry name" value="USPA DOMAIN-CONTAINING PROTEIN"/>
    <property type="match status" value="1"/>
</dbReference>
<dbReference type="PANTHER" id="PTHR31964">
    <property type="entry name" value="ADENINE NUCLEOTIDE ALPHA HYDROLASES-LIKE SUPERFAMILY PROTEIN"/>
    <property type="match status" value="1"/>
</dbReference>
<dbReference type="PRINTS" id="PR01438">
    <property type="entry name" value="UNVRSLSTRESS"/>
</dbReference>
<evidence type="ECO:0000259" key="2">
    <source>
        <dbReference type="Pfam" id="PF00582"/>
    </source>
</evidence>
<gene>
    <name evidence="3" type="ORF">ACFO3J_26365</name>
</gene>
<comment type="caution">
    <text evidence="3">The sequence shown here is derived from an EMBL/GenBank/DDBJ whole genome shotgun (WGS) entry which is preliminary data.</text>
</comment>
<organism evidence="3 4">
    <name type="scientific">Streptomyces polygonati</name>
    <dbReference type="NCBI Taxonomy" id="1617087"/>
    <lineage>
        <taxon>Bacteria</taxon>
        <taxon>Bacillati</taxon>
        <taxon>Actinomycetota</taxon>
        <taxon>Actinomycetes</taxon>
        <taxon>Kitasatosporales</taxon>
        <taxon>Streptomycetaceae</taxon>
        <taxon>Streptomyces</taxon>
    </lineage>
</organism>
<reference evidence="4" key="1">
    <citation type="journal article" date="2019" name="Int. J. Syst. Evol. Microbiol.">
        <title>The Global Catalogue of Microorganisms (GCM) 10K type strain sequencing project: providing services to taxonomists for standard genome sequencing and annotation.</title>
        <authorList>
            <consortium name="The Broad Institute Genomics Platform"/>
            <consortium name="The Broad Institute Genome Sequencing Center for Infectious Disease"/>
            <person name="Wu L."/>
            <person name="Ma J."/>
        </authorList>
    </citation>
    <scope>NUCLEOTIDE SEQUENCE [LARGE SCALE GENOMIC DNA]</scope>
    <source>
        <strain evidence="4">CGMCC 4.7237</strain>
    </source>
</reference>
<dbReference type="InterPro" id="IPR006015">
    <property type="entry name" value="Universal_stress_UspA"/>
</dbReference>
<dbReference type="SUPFAM" id="SSF52402">
    <property type="entry name" value="Adenine nucleotide alpha hydrolases-like"/>
    <property type="match status" value="1"/>
</dbReference>
<name>A0ABV8HYN9_9ACTN</name>
<dbReference type="Proteomes" id="UP001595765">
    <property type="component" value="Unassembled WGS sequence"/>
</dbReference>
<dbReference type="Gene3D" id="3.40.50.12370">
    <property type="match status" value="1"/>
</dbReference>
<keyword evidence="4" id="KW-1185">Reference proteome</keyword>
<sequence>MAEYGRVVVGISGSLRGLTALHRAVAEARHRDSELVGVMTWTPPGGEVASRRNSWPPLLEALENAACERLEQSFRDAFGGCPSGVRCRLTVVRGGPGPVLARIAREPEDLLVIGTGRRGSLLRLFHGDVSRYCLAHARCPVLAVPPSELLHDVGRAARVLDELPPTR</sequence>
<feature type="domain" description="UspA" evidence="2">
    <location>
        <begin position="4"/>
        <end position="145"/>
    </location>
</feature>
<comment type="similarity">
    <text evidence="1">Belongs to the universal stress protein A family.</text>
</comment>
<evidence type="ECO:0000313" key="4">
    <source>
        <dbReference type="Proteomes" id="UP001595765"/>
    </source>
</evidence>
<dbReference type="RefSeq" id="WP_386434088.1">
    <property type="nucleotide sequence ID" value="NZ_JBHSBB010000019.1"/>
</dbReference>
<dbReference type="Pfam" id="PF00582">
    <property type="entry name" value="Usp"/>
    <property type="match status" value="1"/>
</dbReference>
<evidence type="ECO:0000313" key="3">
    <source>
        <dbReference type="EMBL" id="MFC4034966.1"/>
    </source>
</evidence>
<dbReference type="InterPro" id="IPR006016">
    <property type="entry name" value="UspA"/>
</dbReference>
<accession>A0ABV8HYN9</accession>
<evidence type="ECO:0000256" key="1">
    <source>
        <dbReference type="ARBA" id="ARBA00008791"/>
    </source>
</evidence>
<protein>
    <submittedName>
        <fullName evidence="3">Universal stress protein</fullName>
    </submittedName>
</protein>
<dbReference type="CDD" id="cd00293">
    <property type="entry name" value="USP-like"/>
    <property type="match status" value="1"/>
</dbReference>
<proteinExistence type="inferred from homology"/>
<dbReference type="EMBL" id="JBHSBB010000019">
    <property type="protein sequence ID" value="MFC4034966.1"/>
    <property type="molecule type" value="Genomic_DNA"/>
</dbReference>